<keyword evidence="8" id="KW-0804">Transcription</keyword>
<feature type="domain" description="RNA polymerase Rpb1" evidence="10">
    <location>
        <begin position="333"/>
        <end position="398"/>
    </location>
</feature>
<sequence length="427" mass="47842">MVQAMIIMSKANLVTPRNGEIIIGAIQDFITDDVTGAYHLTHKDTYYTWREAQLMVGLLLSTYGPGQGIQLPHPHILKSCCVQPIPLWSGKQLFGLIIRPNPQCQVKINLETRTKMHSKQERMCPEDSIVVVRNSELLCGYMDKSLLGSGTKKGIFYVLLRDYGEDEAADAMWRLSTWMASYLSRAGFSIGIGDVTPGARLLEEKRKLLIKGYWECENYIERLKNNQLKAMPGFTEEETLESMLLKSLSDLRTAAGDTCFKELPHSNSLRVMAVSGSKGSLLNISQMIALVGQQAISGKRAPDGFLHRTLPHFLPFTKIPQAKGFVENSFYSGLLPTEFFFHTMGGREGLVDTAVKTADTGYMQRRLVKALEDVSCQYDNTIRTCSGEMVQCIFGDDGLNPEFMEGDSSLVDYSRLLAHVKVWYHIL</sequence>
<dbReference type="Gene3D" id="1.10.132.30">
    <property type="match status" value="1"/>
</dbReference>
<evidence type="ECO:0000313" key="13">
    <source>
        <dbReference type="Proteomes" id="UP001235939"/>
    </source>
</evidence>
<dbReference type="InterPro" id="IPR038120">
    <property type="entry name" value="Rpb1_funnel_sf"/>
</dbReference>
<dbReference type="InterPro" id="IPR007083">
    <property type="entry name" value="RNA_pol_Rpb1_4"/>
</dbReference>
<dbReference type="Gene3D" id="1.10.274.100">
    <property type="entry name" value="RNA polymerase Rpb1, domain 3"/>
    <property type="match status" value="1"/>
</dbReference>
<dbReference type="EMBL" id="CP092863">
    <property type="protein sequence ID" value="UYV60877.1"/>
    <property type="molecule type" value="Genomic_DNA"/>
</dbReference>
<evidence type="ECO:0000259" key="9">
    <source>
        <dbReference type="Pfam" id="PF04983"/>
    </source>
</evidence>
<evidence type="ECO:0000313" key="12">
    <source>
        <dbReference type="EMBL" id="UYV60877.1"/>
    </source>
</evidence>
<evidence type="ECO:0000256" key="7">
    <source>
        <dbReference type="ARBA" id="ARBA00022833"/>
    </source>
</evidence>
<evidence type="ECO:0000256" key="2">
    <source>
        <dbReference type="ARBA" id="ARBA00012418"/>
    </source>
</evidence>
<dbReference type="Gene3D" id="6.20.50.80">
    <property type="match status" value="1"/>
</dbReference>
<dbReference type="InterPro" id="IPR015700">
    <property type="entry name" value="RPC1"/>
</dbReference>
<keyword evidence="4" id="KW-0808">Transferase</keyword>
<dbReference type="Proteomes" id="UP001235939">
    <property type="component" value="Chromosome 01"/>
</dbReference>
<keyword evidence="3" id="KW-0240">DNA-directed RNA polymerase</keyword>
<evidence type="ECO:0000256" key="6">
    <source>
        <dbReference type="ARBA" id="ARBA00022723"/>
    </source>
</evidence>
<keyword evidence="5" id="KW-0548">Nucleotidyltransferase</keyword>
<organism evidence="12 13">
    <name type="scientific">Cordylochernes scorpioides</name>
    <dbReference type="NCBI Taxonomy" id="51811"/>
    <lineage>
        <taxon>Eukaryota</taxon>
        <taxon>Metazoa</taxon>
        <taxon>Ecdysozoa</taxon>
        <taxon>Arthropoda</taxon>
        <taxon>Chelicerata</taxon>
        <taxon>Arachnida</taxon>
        <taxon>Pseudoscorpiones</taxon>
        <taxon>Cheliferoidea</taxon>
        <taxon>Chernetidae</taxon>
        <taxon>Cordylochernes</taxon>
    </lineage>
</organism>
<evidence type="ECO:0000256" key="1">
    <source>
        <dbReference type="ARBA" id="ARBA00006460"/>
    </source>
</evidence>
<keyword evidence="6" id="KW-0479">Metal-binding</keyword>
<reference evidence="12 13" key="1">
    <citation type="submission" date="2022-01" db="EMBL/GenBank/DDBJ databases">
        <title>A chromosomal length assembly of Cordylochernes scorpioides.</title>
        <authorList>
            <person name="Zeh D."/>
            <person name="Zeh J."/>
        </authorList>
    </citation>
    <scope>NUCLEOTIDE SEQUENCE [LARGE SCALE GENOMIC DNA]</scope>
    <source>
        <strain evidence="12">IN4F17</strain>
        <tissue evidence="12">Whole Body</tissue>
    </source>
</reference>
<feature type="domain" description="RNA polymerase Rpb1" evidence="9">
    <location>
        <begin position="12"/>
        <end position="195"/>
    </location>
</feature>
<protein>
    <recommendedName>
        <fullName evidence="2">DNA-directed RNA polymerase</fullName>
        <ecNumber evidence="2">2.7.7.6</ecNumber>
    </recommendedName>
</protein>
<evidence type="ECO:0000256" key="3">
    <source>
        <dbReference type="ARBA" id="ARBA00022478"/>
    </source>
</evidence>
<evidence type="ECO:0000256" key="4">
    <source>
        <dbReference type="ARBA" id="ARBA00022679"/>
    </source>
</evidence>
<proteinExistence type="inferred from homology"/>
<dbReference type="EC" id="2.7.7.6" evidence="2"/>
<keyword evidence="7" id="KW-0862">Zinc</keyword>
<dbReference type="Pfam" id="PF05000">
    <property type="entry name" value="RNA_pol_Rpb1_4"/>
    <property type="match status" value="1"/>
</dbReference>
<feature type="domain" description="RNA polymerase Rpb1" evidence="11">
    <location>
        <begin position="223"/>
        <end position="326"/>
    </location>
</feature>
<dbReference type="Gene3D" id="6.10.250.2940">
    <property type="match status" value="1"/>
</dbReference>
<dbReference type="InterPro" id="IPR007066">
    <property type="entry name" value="RNA_pol_Rpb1_3"/>
</dbReference>
<keyword evidence="13" id="KW-1185">Reference proteome</keyword>
<evidence type="ECO:0000256" key="8">
    <source>
        <dbReference type="ARBA" id="ARBA00023163"/>
    </source>
</evidence>
<evidence type="ECO:0000259" key="10">
    <source>
        <dbReference type="Pfam" id="PF04998"/>
    </source>
</evidence>
<dbReference type="Pfam" id="PF04998">
    <property type="entry name" value="RNA_pol_Rpb1_5"/>
    <property type="match status" value="1"/>
</dbReference>
<name>A0ABY6JX19_9ARAC</name>
<dbReference type="PANTHER" id="PTHR48446:SF1">
    <property type="entry name" value="DNA-DIRECTED RNA POLYMERASE SUBUNIT BETA' N-TERMINAL SECTION"/>
    <property type="match status" value="1"/>
</dbReference>
<gene>
    <name evidence="12" type="ORF">LAZ67_1002655</name>
</gene>
<dbReference type="InterPro" id="IPR042102">
    <property type="entry name" value="RNA_pol_Rpb1_3_sf"/>
</dbReference>
<evidence type="ECO:0000256" key="5">
    <source>
        <dbReference type="ARBA" id="ARBA00022695"/>
    </source>
</evidence>
<accession>A0ABY6JX19</accession>
<dbReference type="SUPFAM" id="SSF64484">
    <property type="entry name" value="beta and beta-prime subunits of DNA dependent RNA-polymerase"/>
    <property type="match status" value="1"/>
</dbReference>
<dbReference type="PANTHER" id="PTHR48446">
    <property type="entry name" value="DNA-DIRECTED RNA POLYMERASE SUBUNIT BETA' N-TERMINAL SECTION"/>
    <property type="match status" value="1"/>
</dbReference>
<comment type="similarity">
    <text evidence="1">Belongs to the RNA polymerase beta' chain family.</text>
</comment>
<evidence type="ECO:0000259" key="11">
    <source>
        <dbReference type="Pfam" id="PF05000"/>
    </source>
</evidence>
<dbReference type="Pfam" id="PF04983">
    <property type="entry name" value="RNA_pol_Rpb1_3"/>
    <property type="match status" value="1"/>
</dbReference>
<dbReference type="InterPro" id="IPR007081">
    <property type="entry name" value="RNA_pol_Rpb1_5"/>
</dbReference>